<comment type="similarity">
    <text evidence="1 5">Belongs to the thiolase-like superfamily. Beta-ketoacyl-ACP synthases family.</text>
</comment>
<evidence type="ECO:0000313" key="8">
    <source>
        <dbReference type="Proteomes" id="UP000006310"/>
    </source>
</evidence>
<evidence type="ECO:0000259" key="6">
    <source>
        <dbReference type="PROSITE" id="PS52004"/>
    </source>
</evidence>
<sequence length="436" mass="46453">MSRRVVVTGMGAISPLGSSIRESWSTLLGSGSGLAPLTSLPNYTTDYAPLGASIPRGLRVAPITAASSNLNDIAKKLFSPQDERRMTPNIRHSLLTTQMALESAQLLTSCNSINQDIIDLGRISTTVGVGLPPVKELYDATVQTKINGKRLNPLFIPQILPNMVASSISIKFNTLGPTQSIAAACATGNNSIIDGFNHIRNGYADVAIVGAVDTSLHPLTVAGFHRLKSLSPEGQSTPFDANRDGFVIGEGAGTMVLEDLEHAQRRNAPIWAEMNSFGWTSDAYHITSPRSDSTGVSRALQMCLKNAGVKSTDIDYVNAHATSTPVGDQAELSAIMKTLVGSSNSRQTPLYVSSNKGAMGHLLGAAGLVESMFTILSLNEGLIPHTLHLQTPIVPNHTNGIHLVKNEPKVLPEIQYAICNSFGFGGVNTCILFKKW</sequence>
<dbReference type="InterPro" id="IPR018201">
    <property type="entry name" value="Ketoacyl_synth_AS"/>
</dbReference>
<evidence type="ECO:0000256" key="1">
    <source>
        <dbReference type="ARBA" id="ARBA00008467"/>
    </source>
</evidence>
<evidence type="ECO:0000256" key="4">
    <source>
        <dbReference type="ARBA" id="ARBA00049541"/>
    </source>
</evidence>
<feature type="domain" description="Ketosynthase family 3 (KS3)" evidence="6">
    <location>
        <begin position="2"/>
        <end position="435"/>
    </location>
</feature>
<dbReference type="eggNOG" id="KOG1394">
    <property type="taxonomic scope" value="Eukaryota"/>
</dbReference>
<evidence type="ECO:0000256" key="2">
    <source>
        <dbReference type="ARBA" id="ARBA00013191"/>
    </source>
</evidence>
<dbReference type="HOGENOM" id="CLU_000022_69_2_1"/>
<dbReference type="PANTHER" id="PTHR11712:SF336">
    <property type="entry name" value="3-OXOACYL-[ACYL-CARRIER-PROTEIN] SYNTHASE, MITOCHONDRIAL"/>
    <property type="match status" value="1"/>
</dbReference>
<dbReference type="InterPro" id="IPR014031">
    <property type="entry name" value="Ketoacyl_synth_C"/>
</dbReference>
<dbReference type="EC" id="2.3.1.41" evidence="2"/>
<dbReference type="GeneID" id="34528543"/>
<gene>
    <name evidence="7" type="primary">KNAG0L01500</name>
    <name evidence="7" type="ordered locus">KNAG_0L01500</name>
</gene>
<dbReference type="AlphaFoldDB" id="J7RD08"/>
<dbReference type="OrthoDB" id="5334845at2759"/>
<dbReference type="Proteomes" id="UP000006310">
    <property type="component" value="Chromosome 12"/>
</dbReference>
<reference evidence="7 8" key="1">
    <citation type="journal article" date="2011" name="Proc. Natl. Acad. Sci. U.S.A.">
        <title>Evolutionary erosion of yeast sex chromosomes by mating-type switching accidents.</title>
        <authorList>
            <person name="Gordon J.L."/>
            <person name="Armisen D."/>
            <person name="Proux-Wera E."/>
            <person name="Oheigeartaigh S.S."/>
            <person name="Byrne K.P."/>
            <person name="Wolfe K.H."/>
        </authorList>
    </citation>
    <scope>NUCLEOTIDE SEQUENCE [LARGE SCALE GENOMIC DNA]</scope>
    <source>
        <strain evidence="8">ATCC MYA-139 / BCRC 22969 / CBS 8797 / CCRC 22969 / KCTC 17520 / NBRC 10181 / NCYC 3082</strain>
    </source>
</reference>
<reference evidence="8" key="2">
    <citation type="submission" date="2012-08" db="EMBL/GenBank/DDBJ databases">
        <title>Genome sequence of Kazachstania naganishii.</title>
        <authorList>
            <person name="Gordon J.L."/>
            <person name="Armisen D."/>
            <person name="Proux-Wera E."/>
            <person name="OhEigeartaigh S.S."/>
            <person name="Byrne K.P."/>
            <person name="Wolfe K.H."/>
        </authorList>
    </citation>
    <scope>NUCLEOTIDE SEQUENCE [LARGE SCALE GENOMIC DNA]</scope>
    <source>
        <strain evidence="8">ATCC MYA-139 / BCRC 22969 / CBS 8797 / CCRC 22969 / KCTC 17520 / NBRC 10181 / NCYC 3082</strain>
    </source>
</reference>
<protein>
    <recommendedName>
        <fullName evidence="2">beta-ketoacyl-[acyl-carrier-protein] synthase I</fullName>
        <ecNumber evidence="2">2.3.1.41</ecNumber>
    </recommendedName>
</protein>
<dbReference type="SUPFAM" id="SSF53901">
    <property type="entry name" value="Thiolase-like"/>
    <property type="match status" value="2"/>
</dbReference>
<name>J7RD08_HUIN7</name>
<proteinExistence type="inferred from homology"/>
<dbReference type="GO" id="GO:0006633">
    <property type="term" value="P:fatty acid biosynthetic process"/>
    <property type="evidence" value="ECO:0007669"/>
    <property type="project" value="InterPro"/>
</dbReference>
<dbReference type="InterPro" id="IPR000794">
    <property type="entry name" value="Beta-ketoacyl_synthase"/>
</dbReference>
<dbReference type="InterPro" id="IPR020841">
    <property type="entry name" value="PKS_Beta-ketoAc_synthase_dom"/>
</dbReference>
<dbReference type="InterPro" id="IPR014030">
    <property type="entry name" value="Ketoacyl_synth_N"/>
</dbReference>
<dbReference type="PROSITE" id="PS52004">
    <property type="entry name" value="KS3_2"/>
    <property type="match status" value="1"/>
</dbReference>
<dbReference type="CDD" id="cd00834">
    <property type="entry name" value="KAS_I_II"/>
    <property type="match status" value="1"/>
</dbReference>
<dbReference type="EMBL" id="HE978325">
    <property type="protein sequence ID" value="CCK72770.1"/>
    <property type="molecule type" value="Genomic_DNA"/>
</dbReference>
<dbReference type="PANTHER" id="PTHR11712">
    <property type="entry name" value="POLYKETIDE SYNTHASE-RELATED"/>
    <property type="match status" value="1"/>
</dbReference>
<dbReference type="STRING" id="1071383.J7RD08"/>
<dbReference type="GO" id="GO:0005739">
    <property type="term" value="C:mitochondrion"/>
    <property type="evidence" value="ECO:0007669"/>
    <property type="project" value="TreeGrafter"/>
</dbReference>
<dbReference type="PROSITE" id="PS00606">
    <property type="entry name" value="KS3_1"/>
    <property type="match status" value="1"/>
</dbReference>
<dbReference type="InterPro" id="IPR016039">
    <property type="entry name" value="Thiolase-like"/>
</dbReference>
<dbReference type="OMA" id="QIGHCLG"/>
<keyword evidence="3 5" id="KW-0808">Transferase</keyword>
<dbReference type="Pfam" id="PF02801">
    <property type="entry name" value="Ketoacyl-synt_C"/>
    <property type="match status" value="1"/>
</dbReference>
<dbReference type="Pfam" id="PF00109">
    <property type="entry name" value="ketoacyl-synt"/>
    <property type="match status" value="1"/>
</dbReference>
<dbReference type="GO" id="GO:0004315">
    <property type="term" value="F:3-oxoacyl-[acyl-carrier-protein] synthase activity"/>
    <property type="evidence" value="ECO:0007669"/>
    <property type="project" value="UniProtKB-EC"/>
</dbReference>
<evidence type="ECO:0000313" key="7">
    <source>
        <dbReference type="EMBL" id="CCK72770.1"/>
    </source>
</evidence>
<organism evidence="7 8">
    <name type="scientific">Huiozyma naganishii (strain ATCC MYA-139 / BCRC 22969 / CBS 8797 / KCTC 17520 / NBRC 10181 / NCYC 3082 / Yp74L-3)</name>
    <name type="common">Yeast</name>
    <name type="synonym">Kazachstania naganishii</name>
    <dbReference type="NCBI Taxonomy" id="1071383"/>
    <lineage>
        <taxon>Eukaryota</taxon>
        <taxon>Fungi</taxon>
        <taxon>Dikarya</taxon>
        <taxon>Ascomycota</taxon>
        <taxon>Saccharomycotina</taxon>
        <taxon>Saccharomycetes</taxon>
        <taxon>Saccharomycetales</taxon>
        <taxon>Saccharomycetaceae</taxon>
        <taxon>Huiozyma</taxon>
    </lineage>
</organism>
<dbReference type="KEGG" id="kng:KNAG_0L01500"/>
<dbReference type="Gene3D" id="3.40.47.10">
    <property type="match status" value="1"/>
</dbReference>
<comment type="catalytic activity">
    <reaction evidence="4">
        <text>a fatty acyl-[ACP] + malonyl-[ACP] + H(+) = a 3-oxoacyl-[ACP] + holo-[ACP] + CO2</text>
        <dbReference type="Rhea" id="RHEA:22836"/>
        <dbReference type="Rhea" id="RHEA-COMP:9623"/>
        <dbReference type="Rhea" id="RHEA-COMP:9685"/>
        <dbReference type="Rhea" id="RHEA-COMP:9916"/>
        <dbReference type="Rhea" id="RHEA-COMP:14125"/>
        <dbReference type="ChEBI" id="CHEBI:15378"/>
        <dbReference type="ChEBI" id="CHEBI:16526"/>
        <dbReference type="ChEBI" id="CHEBI:64479"/>
        <dbReference type="ChEBI" id="CHEBI:78449"/>
        <dbReference type="ChEBI" id="CHEBI:78776"/>
        <dbReference type="ChEBI" id="CHEBI:138651"/>
        <dbReference type="EC" id="2.3.1.41"/>
    </reaction>
</comment>
<dbReference type="SMART" id="SM00825">
    <property type="entry name" value="PKS_KS"/>
    <property type="match status" value="1"/>
</dbReference>
<keyword evidence="8" id="KW-1185">Reference proteome</keyword>
<evidence type="ECO:0000256" key="5">
    <source>
        <dbReference type="RuleBase" id="RU003694"/>
    </source>
</evidence>
<accession>J7RD08</accession>
<dbReference type="RefSeq" id="XP_022467014.1">
    <property type="nucleotide sequence ID" value="XM_022610748.1"/>
</dbReference>
<evidence type="ECO:0000256" key="3">
    <source>
        <dbReference type="ARBA" id="ARBA00022679"/>
    </source>
</evidence>